<accession>A0AAX6MI97</accession>
<proteinExistence type="predicted"/>
<dbReference type="AlphaFoldDB" id="A0AAX6MI97"/>
<evidence type="ECO:0000256" key="1">
    <source>
        <dbReference type="SAM" id="MobiDB-lite"/>
    </source>
</evidence>
<protein>
    <submittedName>
        <fullName evidence="2">Uncharacterized protein</fullName>
    </submittedName>
</protein>
<organism evidence="2 3">
    <name type="scientific">Daldinia eschscholtzii</name>
    <dbReference type="NCBI Taxonomy" id="292717"/>
    <lineage>
        <taxon>Eukaryota</taxon>
        <taxon>Fungi</taxon>
        <taxon>Dikarya</taxon>
        <taxon>Ascomycota</taxon>
        <taxon>Pezizomycotina</taxon>
        <taxon>Sordariomycetes</taxon>
        <taxon>Xylariomycetidae</taxon>
        <taxon>Xylariales</taxon>
        <taxon>Hypoxylaceae</taxon>
        <taxon>Daldinia</taxon>
    </lineage>
</organism>
<feature type="region of interest" description="Disordered" evidence="1">
    <location>
        <begin position="91"/>
        <end position="117"/>
    </location>
</feature>
<name>A0AAX6MI97_9PEZI</name>
<comment type="caution">
    <text evidence="2">The sequence shown here is derived from an EMBL/GenBank/DDBJ whole genome shotgun (WGS) entry which is preliminary data.</text>
</comment>
<dbReference type="EMBL" id="JBANMG010000006">
    <property type="protein sequence ID" value="KAK6951892.1"/>
    <property type="molecule type" value="Genomic_DNA"/>
</dbReference>
<feature type="compositionally biased region" description="Basic residues" evidence="1">
    <location>
        <begin position="146"/>
        <end position="155"/>
    </location>
</feature>
<evidence type="ECO:0000313" key="3">
    <source>
        <dbReference type="Proteomes" id="UP001369815"/>
    </source>
</evidence>
<sequence length="201" mass="22588">MSHRNTPLAQADADFRRALEEAQIIHEAGSRIDKHIAVMVATSTAKFQIFPGELEKIIASRASKASGRVSPTEQFLRNKAINSKRKACQEELARKRMAATASRPKNNSDDDDGETEIPDAVVRHRPQVTTYKAAPIVIAEEEGKEKRSRIPRPRPRPLTPYPGDKEKATRHTNISEQFRKLKFLVGGDEKKDKKRNGGKRV</sequence>
<keyword evidence="3" id="KW-1185">Reference proteome</keyword>
<evidence type="ECO:0000313" key="2">
    <source>
        <dbReference type="EMBL" id="KAK6951892.1"/>
    </source>
</evidence>
<dbReference type="Proteomes" id="UP001369815">
    <property type="component" value="Unassembled WGS sequence"/>
</dbReference>
<gene>
    <name evidence="2" type="ORF">Daesc_006417</name>
</gene>
<feature type="region of interest" description="Disordered" evidence="1">
    <location>
        <begin position="139"/>
        <end position="176"/>
    </location>
</feature>
<reference evidence="2 3" key="1">
    <citation type="journal article" date="2024" name="Front Chem Biol">
        <title>Unveiling the potential of Daldinia eschscholtzii MFLUCC 19-0629 through bioactivity and bioinformatics studies for enhanced sustainable agriculture production.</title>
        <authorList>
            <person name="Brooks S."/>
            <person name="Weaver J.A."/>
            <person name="Klomchit A."/>
            <person name="Alharthi S.A."/>
            <person name="Onlamun T."/>
            <person name="Nurani R."/>
            <person name="Vong T.K."/>
            <person name="Alberti F."/>
            <person name="Greco C."/>
        </authorList>
    </citation>
    <scope>NUCLEOTIDE SEQUENCE [LARGE SCALE GENOMIC DNA]</scope>
    <source>
        <strain evidence="2">MFLUCC 19-0629</strain>
    </source>
</reference>